<dbReference type="Proteomes" id="UP000593567">
    <property type="component" value="Unassembled WGS sequence"/>
</dbReference>
<keyword evidence="3" id="KW-1185">Reference proteome</keyword>
<proteinExistence type="predicted"/>
<name>A0A7J7ISJ7_BUGNE</name>
<dbReference type="EMBL" id="VXIV02003467">
    <property type="protein sequence ID" value="KAF6016795.1"/>
    <property type="molecule type" value="Genomic_DNA"/>
</dbReference>
<dbReference type="OrthoDB" id="16284at2759"/>
<dbReference type="PANTHER" id="PTHR45754">
    <property type="entry name" value="METHYLENETETRAHYDROFOLATE REDUCTASE"/>
    <property type="match status" value="1"/>
</dbReference>
<dbReference type="InterPro" id="IPR053806">
    <property type="entry name" value="MTHFR_C"/>
</dbReference>
<accession>A0A7J7ISJ7</accession>
<reference evidence="2" key="1">
    <citation type="submission" date="2020-06" db="EMBL/GenBank/DDBJ databases">
        <title>Draft genome of Bugula neritina, a colonial animal packing powerful symbionts and potential medicines.</title>
        <authorList>
            <person name="Rayko M."/>
        </authorList>
    </citation>
    <scope>NUCLEOTIDE SEQUENCE [LARGE SCALE GENOMIC DNA]</scope>
    <source>
        <strain evidence="2">Kwan_BN1</strain>
    </source>
</reference>
<evidence type="ECO:0000259" key="1">
    <source>
        <dbReference type="Pfam" id="PF21895"/>
    </source>
</evidence>
<evidence type="ECO:0000313" key="2">
    <source>
        <dbReference type="EMBL" id="KAF6016795.1"/>
    </source>
</evidence>
<dbReference type="GO" id="GO:0005829">
    <property type="term" value="C:cytosol"/>
    <property type="evidence" value="ECO:0007669"/>
    <property type="project" value="TreeGrafter"/>
</dbReference>
<evidence type="ECO:0000313" key="3">
    <source>
        <dbReference type="Proteomes" id="UP000593567"/>
    </source>
</evidence>
<dbReference type="GO" id="GO:0071949">
    <property type="term" value="F:FAD binding"/>
    <property type="evidence" value="ECO:0007669"/>
    <property type="project" value="TreeGrafter"/>
</dbReference>
<gene>
    <name evidence="2" type="ORF">EB796_024904</name>
</gene>
<dbReference type="AlphaFoldDB" id="A0A7J7ISJ7"/>
<dbReference type="GO" id="GO:0035999">
    <property type="term" value="P:tetrahydrofolate interconversion"/>
    <property type="evidence" value="ECO:0007669"/>
    <property type="project" value="TreeGrafter"/>
</dbReference>
<organism evidence="2 3">
    <name type="scientific">Bugula neritina</name>
    <name type="common">Brown bryozoan</name>
    <name type="synonym">Sertularia neritina</name>
    <dbReference type="NCBI Taxonomy" id="10212"/>
    <lineage>
        <taxon>Eukaryota</taxon>
        <taxon>Metazoa</taxon>
        <taxon>Spiralia</taxon>
        <taxon>Lophotrochozoa</taxon>
        <taxon>Bryozoa</taxon>
        <taxon>Gymnolaemata</taxon>
        <taxon>Cheilostomatida</taxon>
        <taxon>Flustrina</taxon>
        <taxon>Buguloidea</taxon>
        <taxon>Bugulidae</taxon>
        <taxon>Bugula</taxon>
    </lineage>
</organism>
<dbReference type="PANTHER" id="PTHR45754:SF3">
    <property type="entry name" value="METHYLENETETRAHYDROFOLATE REDUCTASE (NADPH)"/>
    <property type="match status" value="1"/>
</dbReference>
<sequence>MVLKQIISKYEPRVNYHIINYSGDDDFTNCDKLEPIAVTWGVFPGKEIIQPTVVDPIAFTFWKDEAFGLWEEYWGSLYPADSTSRKVIDHIVHNYYLVNLVDNCYPEESILWKVCEDMLEVSDKQLKQNKNRSRAMAAGDDGYKAWPQKVRKYSESNEN</sequence>
<protein>
    <submittedName>
        <fullName evidence="2">MTHFR</fullName>
    </submittedName>
</protein>
<comment type="caution">
    <text evidence="2">The sequence shown here is derived from an EMBL/GenBank/DDBJ whole genome shotgun (WGS) entry which is preliminary data.</text>
</comment>
<feature type="domain" description="MTHFR SAM-binding regulatory" evidence="1">
    <location>
        <begin position="2"/>
        <end position="121"/>
    </location>
</feature>
<dbReference type="GO" id="GO:0004489">
    <property type="term" value="F:methylenetetrahydrofolate reductase [NAD(P)H] activity"/>
    <property type="evidence" value="ECO:0007669"/>
    <property type="project" value="TreeGrafter"/>
</dbReference>
<dbReference type="Pfam" id="PF21895">
    <property type="entry name" value="MTHFR_C"/>
    <property type="match status" value="1"/>
</dbReference>
<dbReference type="GO" id="GO:0009086">
    <property type="term" value="P:methionine biosynthetic process"/>
    <property type="evidence" value="ECO:0007669"/>
    <property type="project" value="TreeGrafter"/>
</dbReference>